<comment type="caution">
    <text evidence="1">The sequence shown here is derived from an EMBL/GenBank/DDBJ whole genome shotgun (WGS) entry which is preliminary data.</text>
</comment>
<name>A0ABU6ZK09_9FABA</name>
<keyword evidence="2" id="KW-1185">Reference proteome</keyword>
<dbReference type="EMBL" id="JASCZI010272445">
    <property type="protein sequence ID" value="MED6222264.1"/>
    <property type="molecule type" value="Genomic_DNA"/>
</dbReference>
<evidence type="ECO:0000313" key="1">
    <source>
        <dbReference type="EMBL" id="MED6222264.1"/>
    </source>
</evidence>
<protein>
    <submittedName>
        <fullName evidence="1">Uncharacterized protein</fullName>
    </submittedName>
</protein>
<organism evidence="1 2">
    <name type="scientific">Stylosanthes scabra</name>
    <dbReference type="NCBI Taxonomy" id="79078"/>
    <lineage>
        <taxon>Eukaryota</taxon>
        <taxon>Viridiplantae</taxon>
        <taxon>Streptophyta</taxon>
        <taxon>Embryophyta</taxon>
        <taxon>Tracheophyta</taxon>
        <taxon>Spermatophyta</taxon>
        <taxon>Magnoliopsida</taxon>
        <taxon>eudicotyledons</taxon>
        <taxon>Gunneridae</taxon>
        <taxon>Pentapetalae</taxon>
        <taxon>rosids</taxon>
        <taxon>fabids</taxon>
        <taxon>Fabales</taxon>
        <taxon>Fabaceae</taxon>
        <taxon>Papilionoideae</taxon>
        <taxon>50 kb inversion clade</taxon>
        <taxon>dalbergioids sensu lato</taxon>
        <taxon>Dalbergieae</taxon>
        <taxon>Pterocarpus clade</taxon>
        <taxon>Stylosanthes</taxon>
    </lineage>
</organism>
<reference evidence="1 2" key="1">
    <citation type="journal article" date="2023" name="Plants (Basel)">
        <title>Bridging the Gap: Combining Genomics and Transcriptomics Approaches to Understand Stylosanthes scabra, an Orphan Legume from the Brazilian Caatinga.</title>
        <authorList>
            <person name="Ferreira-Neto J.R.C."/>
            <person name="da Silva M.D."/>
            <person name="Binneck E."/>
            <person name="de Melo N.F."/>
            <person name="da Silva R.H."/>
            <person name="de Melo A.L.T.M."/>
            <person name="Pandolfi V."/>
            <person name="Bustamante F.O."/>
            <person name="Brasileiro-Vidal A.C."/>
            <person name="Benko-Iseppon A.M."/>
        </authorList>
    </citation>
    <scope>NUCLEOTIDE SEQUENCE [LARGE SCALE GENOMIC DNA]</scope>
    <source>
        <tissue evidence="1">Leaves</tissue>
    </source>
</reference>
<evidence type="ECO:0000313" key="2">
    <source>
        <dbReference type="Proteomes" id="UP001341840"/>
    </source>
</evidence>
<feature type="non-terminal residue" evidence="1">
    <location>
        <position position="662"/>
    </location>
</feature>
<accession>A0ABU6ZK09</accession>
<dbReference type="Proteomes" id="UP001341840">
    <property type="component" value="Unassembled WGS sequence"/>
</dbReference>
<proteinExistence type="predicted"/>
<sequence length="662" mass="73320">MNIVKGVAELLRRTSSGHIGEPSSYQAQKFSPPGPKIRFSDAGDEAIVNTLWERYETVDDKVEKKRLLHVFIKQFLVAYKDWQPVNSGVFLESASVENLQSADDVVVGCSAGHPVEVIQVLIDEITQLSSLVTGLSTNMVQSLEDLSGAATKSFITSEGFSILDALKIITRSLYNCRVFGYYGGIQKLTALMKGAVVQLKTISGSLSADESLSVFATDKIKLLQQILTYVVSIFYIFIDLGYNIDEKDELFCSLVGFTSHADAPISSSNSSRDLSTEARLHWRQKAVISVMEAGGLNWLVEIRDEDCWIGTGHVLAFVHPELLRVIRRFSLKELWMDDSLQYLSLKILSLALALNPRGQNHFKSIGGLEVLLDGLGFPSNYARVYSKFVLADGLRDDKPLQKTFQLHILALEVLREAVVHKFANSFCSPAFVLQDLGQEKDYAVHQAVGLLDIDTKKDENGVKPDPAASLASHPPKTSFSEFWSDYAVRLSRGLCSFLLVPEGSKSLMVQVRSSRLSLPISSAYCELSIKWVMRVLFAIFPCIKACLSQNGLQSYSRVFVTILQNTVLNAFRDLLSSSPPSLEIFREEGIWDLVFSENFFYFESASDESARQMLANTEYSEISSAPGSVSNMAEVNGVNNLQLEIISFVEFAATSSGNAQNM</sequence>
<gene>
    <name evidence="1" type="ORF">PIB30_062657</name>
</gene>